<protein>
    <recommendedName>
        <fullName evidence="2">Nucleoside phosphorylase domain-containing protein</fullName>
    </recommendedName>
</protein>
<dbReference type="InterPro" id="IPR053137">
    <property type="entry name" value="NLR-like"/>
</dbReference>
<proteinExistence type="predicted"/>
<organism evidence="3 4">
    <name type="scientific">Talaromyces rugulosus</name>
    <name type="common">Penicillium rugulosum</name>
    <dbReference type="NCBI Taxonomy" id="121627"/>
    <lineage>
        <taxon>Eukaryota</taxon>
        <taxon>Fungi</taxon>
        <taxon>Dikarya</taxon>
        <taxon>Ascomycota</taxon>
        <taxon>Pezizomycotina</taxon>
        <taxon>Eurotiomycetes</taxon>
        <taxon>Eurotiomycetidae</taxon>
        <taxon>Eurotiales</taxon>
        <taxon>Trichocomaceae</taxon>
        <taxon>Talaromyces</taxon>
        <taxon>Talaromyces sect. Islandici</taxon>
    </lineage>
</organism>
<dbReference type="KEGG" id="trg:TRUGW13939_04231"/>
<dbReference type="InterPro" id="IPR035994">
    <property type="entry name" value="Nucleoside_phosphorylase_sf"/>
</dbReference>
<evidence type="ECO:0000259" key="2">
    <source>
        <dbReference type="Pfam" id="PF01048"/>
    </source>
</evidence>
<dbReference type="SUPFAM" id="SSF53167">
    <property type="entry name" value="Purine and uridine phosphorylases"/>
    <property type="match status" value="1"/>
</dbReference>
<dbReference type="InterPro" id="IPR000845">
    <property type="entry name" value="Nucleoside_phosphorylase_d"/>
</dbReference>
<dbReference type="PANTHER" id="PTHR46082:SF11">
    <property type="entry name" value="AAA+ ATPASE DOMAIN-CONTAINING PROTEIN-RELATED"/>
    <property type="match status" value="1"/>
</dbReference>
<dbReference type="EMBL" id="CP055899">
    <property type="protein sequence ID" value="QKX57123.1"/>
    <property type="molecule type" value="Genomic_DNA"/>
</dbReference>
<dbReference type="RefSeq" id="XP_035343301.1">
    <property type="nucleotide sequence ID" value="XM_035487408.1"/>
</dbReference>
<dbReference type="AlphaFoldDB" id="A0A7H8QWC1"/>
<feature type="compositionally biased region" description="Polar residues" evidence="1">
    <location>
        <begin position="359"/>
        <end position="380"/>
    </location>
</feature>
<dbReference type="GO" id="GO:0003824">
    <property type="term" value="F:catalytic activity"/>
    <property type="evidence" value="ECO:0007669"/>
    <property type="project" value="InterPro"/>
</dbReference>
<dbReference type="Pfam" id="PF01048">
    <property type="entry name" value="PNP_UDP_1"/>
    <property type="match status" value="1"/>
</dbReference>
<accession>A0A7H8QWC1</accession>
<feature type="domain" description="Nucleoside phosphorylase" evidence="2">
    <location>
        <begin position="8"/>
        <end position="301"/>
    </location>
</feature>
<feature type="compositionally biased region" description="Basic and acidic residues" evidence="1">
    <location>
        <begin position="341"/>
        <end position="352"/>
    </location>
</feature>
<dbReference type="GeneID" id="55991733"/>
<keyword evidence="4" id="KW-1185">Reference proteome</keyword>
<reference evidence="4" key="1">
    <citation type="submission" date="2020-06" db="EMBL/GenBank/DDBJ databases">
        <title>A chromosome-scale genome assembly of Talaromyces rugulosus W13939.</title>
        <authorList>
            <person name="Wang B."/>
            <person name="Guo L."/>
            <person name="Ye K."/>
            <person name="Wang L."/>
        </authorList>
    </citation>
    <scope>NUCLEOTIDE SEQUENCE [LARGE SCALE GENOMIC DNA]</scope>
    <source>
        <strain evidence="4">W13939</strain>
    </source>
</reference>
<sequence>MQTLQYTVGLICAIPTESVVACAMLDEEHAPLEEQPRNDNNAYTLGSIGHHNVVIACLPKGKYGIASAASVAADMLNTFESIRFGLMVGIAGGAPHDAVDLRLGDVVVGAAQKLHGGVVAYDFGRAVQDQEFEITRSLNSPPKLLLTALSQLETYHQLKGMDRLNGFLSRVTDNPRLRKRYGRPSVKDDRLYNADYVHAQQGLPCSAECDDRELRQREERDALPGDNFSVHYGLIASADRVVRDAKLRDKLRQQHDVLCFDMEAAGLMDNFPCVVIRGICDYSDTHKDDIWQGYAAATAAAYAKELLHIISPTKVMHETTAAMIQTMGNRYQHSISTSRIHGADGRRKKDGLSGDYPASSRSGSQYSNPVSRPSSATSLNSTSNFTASLTVVPARQDLEIVHHINTGQGFLDDKTRIPDLAERLTNAEKHFSQARTKLLESRSSDIPSLLLVYNGLMRVELNKTLIKAYSLSEKKSSLRQAFYFNQLALDNARLMPHPETEVPRIHMRRAILVGRETEIDCRQPRVDPRLIDEWRTNALNVLHDARHEMVRAGTSEVDRKLIAWADGWISRVMQISAPIN</sequence>
<dbReference type="GO" id="GO:0009116">
    <property type="term" value="P:nucleoside metabolic process"/>
    <property type="evidence" value="ECO:0007669"/>
    <property type="project" value="InterPro"/>
</dbReference>
<dbReference type="Gene3D" id="3.40.50.1580">
    <property type="entry name" value="Nucleoside phosphorylase domain"/>
    <property type="match status" value="1"/>
</dbReference>
<evidence type="ECO:0000313" key="4">
    <source>
        <dbReference type="Proteomes" id="UP000509510"/>
    </source>
</evidence>
<evidence type="ECO:0000256" key="1">
    <source>
        <dbReference type="SAM" id="MobiDB-lite"/>
    </source>
</evidence>
<gene>
    <name evidence="3" type="ORF">TRUGW13939_04231</name>
</gene>
<dbReference type="OrthoDB" id="4227267at2759"/>
<dbReference type="Proteomes" id="UP000509510">
    <property type="component" value="Chromosome II"/>
</dbReference>
<dbReference type="PANTHER" id="PTHR46082">
    <property type="entry name" value="ATP/GTP-BINDING PROTEIN-RELATED"/>
    <property type="match status" value="1"/>
</dbReference>
<name>A0A7H8QWC1_TALRU</name>
<evidence type="ECO:0000313" key="3">
    <source>
        <dbReference type="EMBL" id="QKX57123.1"/>
    </source>
</evidence>
<feature type="region of interest" description="Disordered" evidence="1">
    <location>
        <begin position="335"/>
        <end position="380"/>
    </location>
</feature>